<dbReference type="EMBL" id="CVQI01034718">
    <property type="protein sequence ID" value="CRK45373.1"/>
    <property type="molecule type" value="Genomic_DNA"/>
</dbReference>
<keyword evidence="7" id="KW-0732">Signal</keyword>
<accession>A0A0G4NG37</accession>
<evidence type="ECO:0000256" key="6">
    <source>
        <dbReference type="SAM" id="Phobius"/>
    </source>
</evidence>
<evidence type="ECO:0000256" key="3">
    <source>
        <dbReference type="ARBA" id="ARBA00022692"/>
    </source>
</evidence>
<dbReference type="PANTHER" id="PTHR45649">
    <property type="entry name" value="AMINO-ACID PERMEASE BAT1"/>
    <property type="match status" value="1"/>
</dbReference>
<dbReference type="Proteomes" id="UP000045706">
    <property type="component" value="Unassembled WGS sequence"/>
</dbReference>
<feature type="transmembrane region" description="Helical" evidence="6">
    <location>
        <begin position="59"/>
        <end position="81"/>
    </location>
</feature>
<protein>
    <recommendedName>
        <fullName evidence="10">Amino acid permease/ SLC12A domain-containing protein</fullName>
    </recommendedName>
</protein>
<evidence type="ECO:0000256" key="7">
    <source>
        <dbReference type="SAM" id="SignalP"/>
    </source>
</evidence>
<proteinExistence type="predicted"/>
<evidence type="ECO:0000256" key="1">
    <source>
        <dbReference type="ARBA" id="ARBA00004141"/>
    </source>
</evidence>
<keyword evidence="5 6" id="KW-0472">Membrane</keyword>
<name>A0A0G4NG37_VERLO</name>
<feature type="transmembrane region" description="Helical" evidence="6">
    <location>
        <begin position="30"/>
        <end position="47"/>
    </location>
</feature>
<gene>
    <name evidence="8" type="ORF">BN1723_016530</name>
</gene>
<evidence type="ECO:0008006" key="10">
    <source>
        <dbReference type="Google" id="ProtNLM"/>
    </source>
</evidence>
<reference evidence="9" key="1">
    <citation type="submission" date="2015-05" db="EMBL/GenBank/DDBJ databases">
        <authorList>
            <person name="Fogelqvist Johan"/>
        </authorList>
    </citation>
    <scope>NUCLEOTIDE SEQUENCE [LARGE SCALE GENOMIC DNA]</scope>
</reference>
<dbReference type="GO" id="GO:0022857">
    <property type="term" value="F:transmembrane transporter activity"/>
    <property type="evidence" value="ECO:0007669"/>
    <property type="project" value="UniProtKB-ARBA"/>
</dbReference>
<dbReference type="AlphaFoldDB" id="A0A0G4NG37"/>
<evidence type="ECO:0000313" key="8">
    <source>
        <dbReference type="EMBL" id="CRK45373.1"/>
    </source>
</evidence>
<evidence type="ECO:0000313" key="9">
    <source>
        <dbReference type="Proteomes" id="UP000045706"/>
    </source>
</evidence>
<evidence type="ECO:0000256" key="2">
    <source>
        <dbReference type="ARBA" id="ARBA00022448"/>
    </source>
</evidence>
<organism evidence="8 9">
    <name type="scientific">Verticillium longisporum</name>
    <name type="common">Verticillium dahliae var. longisporum</name>
    <dbReference type="NCBI Taxonomy" id="100787"/>
    <lineage>
        <taxon>Eukaryota</taxon>
        <taxon>Fungi</taxon>
        <taxon>Dikarya</taxon>
        <taxon>Ascomycota</taxon>
        <taxon>Pezizomycotina</taxon>
        <taxon>Sordariomycetes</taxon>
        <taxon>Hypocreomycetidae</taxon>
        <taxon>Glomerellales</taxon>
        <taxon>Plectosphaerellaceae</taxon>
        <taxon>Verticillium</taxon>
    </lineage>
</organism>
<feature type="transmembrane region" description="Helical" evidence="6">
    <location>
        <begin position="93"/>
        <end position="115"/>
    </location>
</feature>
<keyword evidence="2" id="KW-0813">Transport</keyword>
<feature type="chain" id="PRO_5002568078" description="Amino acid permease/ SLC12A domain-containing protein" evidence="7">
    <location>
        <begin position="22"/>
        <end position="129"/>
    </location>
</feature>
<feature type="signal peptide" evidence="7">
    <location>
        <begin position="1"/>
        <end position="21"/>
    </location>
</feature>
<evidence type="ECO:0000256" key="4">
    <source>
        <dbReference type="ARBA" id="ARBA00022989"/>
    </source>
</evidence>
<evidence type="ECO:0000256" key="5">
    <source>
        <dbReference type="ARBA" id="ARBA00023136"/>
    </source>
</evidence>
<keyword evidence="3 6" id="KW-0812">Transmembrane</keyword>
<dbReference type="GO" id="GO:0016020">
    <property type="term" value="C:membrane"/>
    <property type="evidence" value="ECO:0007669"/>
    <property type="project" value="UniProtKB-SubCell"/>
</dbReference>
<dbReference type="PANTHER" id="PTHR45649:SF23">
    <property type="entry name" value="TRANSPORTER, PUTATIVE (EUROFUNG)-RELATED"/>
    <property type="match status" value="1"/>
</dbReference>
<feature type="non-terminal residue" evidence="8">
    <location>
        <position position="129"/>
    </location>
</feature>
<comment type="subcellular location">
    <subcellularLocation>
        <location evidence="1">Membrane</location>
        <topology evidence="1">Multi-pass membrane protein</topology>
    </subcellularLocation>
</comment>
<keyword evidence="4 6" id="KW-1133">Transmembrane helix</keyword>
<sequence length="129" mass="13752">MMLSMVVQILLGLLWFGSSAAFNAFSGVGVISLTAAYATPIAINLFTGRRAVKDAKFSLGKFGVAANIIALAWSALAMPLFCMPATVPVTLTTVNYAPVVFVFATLVSAVWYVIWGHKNYAGPPSNEIY</sequence>